<protein>
    <submittedName>
        <fullName evidence="1">Uncharacterized protein</fullName>
    </submittedName>
</protein>
<evidence type="ECO:0000313" key="2">
    <source>
        <dbReference type="Proteomes" id="UP000762676"/>
    </source>
</evidence>
<comment type="caution">
    <text evidence="1">The sequence shown here is derived from an EMBL/GenBank/DDBJ whole genome shotgun (WGS) entry which is preliminary data.</text>
</comment>
<dbReference type="Proteomes" id="UP000762676">
    <property type="component" value="Unassembled WGS sequence"/>
</dbReference>
<reference evidence="1 2" key="1">
    <citation type="journal article" date="2021" name="Elife">
        <title>Chloroplast acquisition without the gene transfer in kleptoplastic sea slugs, Plakobranchus ocellatus.</title>
        <authorList>
            <person name="Maeda T."/>
            <person name="Takahashi S."/>
            <person name="Yoshida T."/>
            <person name="Shimamura S."/>
            <person name="Takaki Y."/>
            <person name="Nagai Y."/>
            <person name="Toyoda A."/>
            <person name="Suzuki Y."/>
            <person name="Arimoto A."/>
            <person name="Ishii H."/>
            <person name="Satoh N."/>
            <person name="Nishiyama T."/>
            <person name="Hasebe M."/>
            <person name="Maruyama T."/>
            <person name="Minagawa J."/>
            <person name="Obokata J."/>
            <person name="Shigenobu S."/>
        </authorList>
    </citation>
    <scope>NUCLEOTIDE SEQUENCE [LARGE SCALE GENOMIC DNA]</scope>
</reference>
<gene>
    <name evidence="1" type="ORF">ElyMa_001142900</name>
</gene>
<dbReference type="EMBL" id="BMAT01002260">
    <property type="protein sequence ID" value="GFS03160.1"/>
    <property type="molecule type" value="Genomic_DNA"/>
</dbReference>
<name>A0AAV4HZV8_9GAST</name>
<sequence length="208" mass="23645">MSELSFTDIPEVRAFAKKKLKLAPVPQKFTSTKKLKITVKPEIKRRYALIKEEIKRFYKNPAVSRVLPHKRYATKWGPGYILVMTLRNAYKAYSDHTGRKVCFSTFASLRPRNVRKLGSIPLDTCLCVTCTNVKLKIDALNKILGHEKAIVPETKLLSFLICPYQGKWPKITCVSVESGKKQKVVADEFQIPANSVSTITKHKEHNGQ</sequence>
<accession>A0AAV4HZV8</accession>
<evidence type="ECO:0000313" key="1">
    <source>
        <dbReference type="EMBL" id="GFS03160.1"/>
    </source>
</evidence>
<proteinExistence type="predicted"/>
<dbReference type="Gene3D" id="1.10.10.60">
    <property type="entry name" value="Homeodomain-like"/>
    <property type="match status" value="1"/>
</dbReference>
<organism evidence="1 2">
    <name type="scientific">Elysia marginata</name>
    <dbReference type="NCBI Taxonomy" id="1093978"/>
    <lineage>
        <taxon>Eukaryota</taxon>
        <taxon>Metazoa</taxon>
        <taxon>Spiralia</taxon>
        <taxon>Lophotrochozoa</taxon>
        <taxon>Mollusca</taxon>
        <taxon>Gastropoda</taxon>
        <taxon>Heterobranchia</taxon>
        <taxon>Euthyneura</taxon>
        <taxon>Panpulmonata</taxon>
        <taxon>Sacoglossa</taxon>
        <taxon>Placobranchoidea</taxon>
        <taxon>Plakobranchidae</taxon>
        <taxon>Elysia</taxon>
    </lineage>
</organism>
<keyword evidence="2" id="KW-1185">Reference proteome</keyword>
<dbReference type="AlphaFoldDB" id="A0AAV4HZV8"/>